<dbReference type="GO" id="GO:0046872">
    <property type="term" value="F:metal ion binding"/>
    <property type="evidence" value="ECO:0007669"/>
    <property type="project" value="UniProtKB-KW"/>
</dbReference>
<comment type="similarity">
    <text evidence="1 7">Belongs to the UPF0758 family.</text>
</comment>
<evidence type="ECO:0000256" key="2">
    <source>
        <dbReference type="ARBA" id="ARBA00022670"/>
    </source>
</evidence>
<dbReference type="Gene3D" id="3.40.140.10">
    <property type="entry name" value="Cytidine Deaminase, domain 2"/>
    <property type="match status" value="1"/>
</dbReference>
<sequence>MSLRKTNYTIKELPLEDRPREKLISYGESKLSNSELIAILLGSGTRGRTAIELAQDILCQSSGLIGLADLSIDELTQKKGIGQSKASRLKVAFELGRRLSDFSPAKKTILRSPIHAVDYMQSRLKLKKQEIFLVVLLDIKSQVIKVEEISKGGLAKSIVHPREVFKTAIRASAAGIILGHNHPSGNTTASSEDINITNKLIEAGNIIGIKVIDHLIIGDNSYLSMREEGLINC</sequence>
<dbReference type="CDD" id="cd08071">
    <property type="entry name" value="MPN_DUF2466"/>
    <property type="match status" value="1"/>
</dbReference>
<dbReference type="PANTHER" id="PTHR30471:SF3">
    <property type="entry name" value="UPF0758 PROTEIN YEES-RELATED"/>
    <property type="match status" value="1"/>
</dbReference>
<protein>
    <submittedName>
        <fullName evidence="9">DNA repair protein RadC</fullName>
    </submittedName>
</protein>
<keyword evidence="6" id="KW-0482">Metalloprotease</keyword>
<keyword evidence="3" id="KW-0479">Metal-binding</keyword>
<dbReference type="Pfam" id="PF20582">
    <property type="entry name" value="UPF0758_N"/>
    <property type="match status" value="1"/>
</dbReference>
<dbReference type="InterPro" id="IPR037518">
    <property type="entry name" value="MPN"/>
</dbReference>
<dbReference type="AlphaFoldDB" id="A0A931ASE3"/>
<dbReference type="GO" id="GO:0008237">
    <property type="term" value="F:metallopeptidase activity"/>
    <property type="evidence" value="ECO:0007669"/>
    <property type="project" value="UniProtKB-KW"/>
</dbReference>
<dbReference type="PROSITE" id="PS01302">
    <property type="entry name" value="UPF0758"/>
    <property type="match status" value="1"/>
</dbReference>
<dbReference type="EMBL" id="JADPIE010000001">
    <property type="protein sequence ID" value="MBF8435960.1"/>
    <property type="molecule type" value="Genomic_DNA"/>
</dbReference>
<dbReference type="PROSITE" id="PS50249">
    <property type="entry name" value="MPN"/>
    <property type="match status" value="1"/>
</dbReference>
<evidence type="ECO:0000256" key="6">
    <source>
        <dbReference type="ARBA" id="ARBA00023049"/>
    </source>
</evidence>
<feature type="domain" description="MPN" evidence="8">
    <location>
        <begin position="109"/>
        <end position="231"/>
    </location>
</feature>
<keyword evidence="10" id="KW-1185">Reference proteome</keyword>
<evidence type="ECO:0000256" key="4">
    <source>
        <dbReference type="ARBA" id="ARBA00022801"/>
    </source>
</evidence>
<evidence type="ECO:0000313" key="10">
    <source>
        <dbReference type="Proteomes" id="UP000621436"/>
    </source>
</evidence>
<dbReference type="NCBIfam" id="NF000642">
    <property type="entry name" value="PRK00024.1"/>
    <property type="match status" value="1"/>
</dbReference>
<keyword evidence="2" id="KW-0645">Protease</keyword>
<dbReference type="Pfam" id="PF04002">
    <property type="entry name" value="RadC"/>
    <property type="match status" value="1"/>
</dbReference>
<dbReference type="Proteomes" id="UP000621436">
    <property type="component" value="Unassembled WGS sequence"/>
</dbReference>
<keyword evidence="5" id="KW-0862">Zinc</keyword>
<reference evidence="9" key="1">
    <citation type="submission" date="2020-11" db="EMBL/GenBank/DDBJ databases">
        <title>Halonatronomonas betainensis gen. nov., sp. nov. a novel haloalkaliphilic representative of the family Halanaerobiacae capable of betaine degradation.</title>
        <authorList>
            <person name="Boltyanskaya Y."/>
            <person name="Kevbrin V."/>
            <person name="Detkova E."/>
            <person name="Grouzdev D.S."/>
            <person name="Koziaeva V."/>
            <person name="Zhilina T."/>
        </authorList>
    </citation>
    <scope>NUCLEOTIDE SEQUENCE</scope>
    <source>
        <strain evidence="9">Z-7014</strain>
    </source>
</reference>
<name>A0A931ASE3_9FIRM</name>
<keyword evidence="4" id="KW-0378">Hydrolase</keyword>
<dbReference type="NCBIfam" id="TIGR00608">
    <property type="entry name" value="radc"/>
    <property type="match status" value="1"/>
</dbReference>
<evidence type="ECO:0000256" key="1">
    <source>
        <dbReference type="ARBA" id="ARBA00010243"/>
    </source>
</evidence>
<dbReference type="InterPro" id="IPR046778">
    <property type="entry name" value="UPF0758_N"/>
</dbReference>
<evidence type="ECO:0000256" key="3">
    <source>
        <dbReference type="ARBA" id="ARBA00022723"/>
    </source>
</evidence>
<dbReference type="GO" id="GO:0006508">
    <property type="term" value="P:proteolysis"/>
    <property type="evidence" value="ECO:0007669"/>
    <property type="project" value="UniProtKB-KW"/>
</dbReference>
<evidence type="ECO:0000256" key="5">
    <source>
        <dbReference type="ARBA" id="ARBA00022833"/>
    </source>
</evidence>
<evidence type="ECO:0000256" key="7">
    <source>
        <dbReference type="RuleBase" id="RU003797"/>
    </source>
</evidence>
<evidence type="ECO:0000313" key="9">
    <source>
        <dbReference type="EMBL" id="MBF8435960.1"/>
    </source>
</evidence>
<dbReference type="InterPro" id="IPR025657">
    <property type="entry name" value="RadC_JAB"/>
</dbReference>
<dbReference type="InterPro" id="IPR001405">
    <property type="entry name" value="UPF0758"/>
</dbReference>
<organism evidence="9 10">
    <name type="scientific">Halonatronomonas betaini</name>
    <dbReference type="NCBI Taxonomy" id="2778430"/>
    <lineage>
        <taxon>Bacteria</taxon>
        <taxon>Bacillati</taxon>
        <taxon>Bacillota</taxon>
        <taxon>Clostridia</taxon>
        <taxon>Halanaerobiales</taxon>
        <taxon>Halarsenatibacteraceae</taxon>
        <taxon>Halonatronomonas</taxon>
    </lineage>
</organism>
<proteinExistence type="inferred from homology"/>
<dbReference type="InterPro" id="IPR020891">
    <property type="entry name" value="UPF0758_CS"/>
</dbReference>
<comment type="caution">
    <text evidence="9">The sequence shown here is derived from an EMBL/GenBank/DDBJ whole genome shotgun (WGS) entry which is preliminary data.</text>
</comment>
<gene>
    <name evidence="9" type="primary">radC</name>
    <name evidence="9" type="ORF">I0Q91_02605</name>
</gene>
<evidence type="ECO:0000259" key="8">
    <source>
        <dbReference type="PROSITE" id="PS50249"/>
    </source>
</evidence>
<dbReference type="PANTHER" id="PTHR30471">
    <property type="entry name" value="DNA REPAIR PROTEIN RADC"/>
    <property type="match status" value="1"/>
</dbReference>
<accession>A0A931ASE3</accession>